<comment type="caution">
    <text evidence="5">The sequence shown here is derived from an EMBL/GenBank/DDBJ whole genome shotgun (WGS) entry which is preliminary data.</text>
</comment>
<dbReference type="InterPro" id="IPR036048">
    <property type="entry name" value="Interleukin_8-like_sf"/>
</dbReference>
<dbReference type="Gene3D" id="2.40.50.40">
    <property type="match status" value="1"/>
</dbReference>
<dbReference type="SUPFAM" id="SSF54117">
    <property type="entry name" value="Interleukin 8-like chemokines"/>
    <property type="match status" value="1"/>
</dbReference>
<proteinExistence type="predicted"/>
<feature type="domain" description="Chemokine interleukin-8-like" evidence="4">
    <location>
        <begin position="26"/>
        <end position="76"/>
    </location>
</feature>
<dbReference type="GO" id="GO:0005615">
    <property type="term" value="C:extracellular space"/>
    <property type="evidence" value="ECO:0007669"/>
    <property type="project" value="UniProtKB-KW"/>
</dbReference>
<dbReference type="EMBL" id="JAULUE010002066">
    <property type="protein sequence ID" value="KAK5877957.1"/>
    <property type="molecule type" value="Genomic_DNA"/>
</dbReference>
<protein>
    <recommendedName>
        <fullName evidence="4">Chemokine interleukin-8-like domain-containing protein</fullName>
    </recommendedName>
</protein>
<evidence type="ECO:0000313" key="6">
    <source>
        <dbReference type="Proteomes" id="UP001335648"/>
    </source>
</evidence>
<keyword evidence="3" id="KW-0732">Signal</keyword>
<keyword evidence="6" id="KW-1185">Reference proteome</keyword>
<keyword evidence="1" id="KW-0202">Cytokine</keyword>
<dbReference type="GO" id="GO:0006955">
    <property type="term" value="P:immune response"/>
    <property type="evidence" value="ECO:0007669"/>
    <property type="project" value="InterPro"/>
</dbReference>
<evidence type="ECO:0000313" key="5">
    <source>
        <dbReference type="EMBL" id="KAK5877957.1"/>
    </source>
</evidence>
<feature type="compositionally biased region" description="Low complexity" evidence="2">
    <location>
        <begin position="143"/>
        <end position="194"/>
    </location>
</feature>
<evidence type="ECO:0000256" key="3">
    <source>
        <dbReference type="SAM" id="SignalP"/>
    </source>
</evidence>
<feature type="region of interest" description="Disordered" evidence="2">
    <location>
        <begin position="143"/>
        <end position="213"/>
    </location>
</feature>
<dbReference type="Pfam" id="PF00048">
    <property type="entry name" value="IL8"/>
    <property type="match status" value="1"/>
</dbReference>
<dbReference type="InterPro" id="IPR001811">
    <property type="entry name" value="Chemokine_IL8-like_dom"/>
</dbReference>
<name>A0AAN8GCM2_9TELE</name>
<dbReference type="GO" id="GO:0008009">
    <property type="term" value="F:chemokine activity"/>
    <property type="evidence" value="ECO:0007669"/>
    <property type="project" value="InterPro"/>
</dbReference>
<sequence length="213" mass="22449">MFKGVLVAIALVVMAQYGSAAEKLDSCCTTVSRNQITDPIIGYYTQRPNPPCVTAIIFQTEKGYFCSYLKSPWVLLKIRAFNNAKARDAALSTAPASSTVSLLSIITSTAASSTPPRSSSLTPLSSSSFPSSSSSFSSSSSSFPSSSPSFPSSSSSFPSSSFPSSSPSSLSFSLTSEIPAGESLSENESSNESSNEYHRLHLQRGVNSSRSSR</sequence>
<evidence type="ECO:0000256" key="1">
    <source>
        <dbReference type="ARBA" id="ARBA00022514"/>
    </source>
</evidence>
<feature type="signal peptide" evidence="3">
    <location>
        <begin position="1"/>
        <end position="20"/>
    </location>
</feature>
<reference evidence="5 6" key="1">
    <citation type="journal article" date="2023" name="Mol. Biol. Evol.">
        <title>Genomics of Secondarily Temperate Adaptation in the Only Non-Antarctic Icefish.</title>
        <authorList>
            <person name="Rivera-Colon A.G."/>
            <person name="Rayamajhi N."/>
            <person name="Minhas B.F."/>
            <person name="Madrigal G."/>
            <person name="Bilyk K.T."/>
            <person name="Yoon V."/>
            <person name="Hune M."/>
            <person name="Gregory S."/>
            <person name="Cheng C.H.C."/>
            <person name="Catchen J.M."/>
        </authorList>
    </citation>
    <scope>NUCLEOTIDE SEQUENCE [LARGE SCALE GENOMIC DNA]</scope>
    <source>
        <strain evidence="5">JC2023a</strain>
    </source>
</reference>
<evidence type="ECO:0000259" key="4">
    <source>
        <dbReference type="Pfam" id="PF00048"/>
    </source>
</evidence>
<evidence type="ECO:0000256" key="2">
    <source>
        <dbReference type="SAM" id="MobiDB-lite"/>
    </source>
</evidence>
<gene>
    <name evidence="5" type="ORF">CesoFtcFv8_025415</name>
</gene>
<feature type="chain" id="PRO_5042841037" description="Chemokine interleukin-8-like domain-containing protein" evidence="3">
    <location>
        <begin position="21"/>
        <end position="213"/>
    </location>
</feature>
<dbReference type="AlphaFoldDB" id="A0AAN8GCM2"/>
<dbReference type="Proteomes" id="UP001335648">
    <property type="component" value="Unassembled WGS sequence"/>
</dbReference>
<accession>A0AAN8GCM2</accession>
<organism evidence="5 6">
    <name type="scientific">Champsocephalus esox</name>
    <name type="common">pike icefish</name>
    <dbReference type="NCBI Taxonomy" id="159716"/>
    <lineage>
        <taxon>Eukaryota</taxon>
        <taxon>Metazoa</taxon>
        <taxon>Chordata</taxon>
        <taxon>Craniata</taxon>
        <taxon>Vertebrata</taxon>
        <taxon>Euteleostomi</taxon>
        <taxon>Actinopterygii</taxon>
        <taxon>Neopterygii</taxon>
        <taxon>Teleostei</taxon>
        <taxon>Neoteleostei</taxon>
        <taxon>Acanthomorphata</taxon>
        <taxon>Eupercaria</taxon>
        <taxon>Perciformes</taxon>
        <taxon>Notothenioidei</taxon>
        <taxon>Channichthyidae</taxon>
        <taxon>Champsocephalus</taxon>
    </lineage>
</organism>